<accession>A0A1J1CDL3</accession>
<gene>
    <name evidence="1" type="ORF">Cabys_3244</name>
</gene>
<proteinExistence type="predicted"/>
<name>A0A1J1CDL3_CALAY</name>
<dbReference type="EMBL" id="CP018099">
    <property type="protein sequence ID" value="APF19992.1"/>
    <property type="molecule type" value="Genomic_DNA"/>
</dbReference>
<dbReference type="Proteomes" id="UP000183868">
    <property type="component" value="Chromosome"/>
</dbReference>
<sequence>MWRRAGNVLNLSLANSLKGNEKWQNKRRIIYLLSEIKNG</sequence>
<organism evidence="1 2">
    <name type="scientific">Caldithrix abyssi DSM 13497</name>
    <dbReference type="NCBI Taxonomy" id="880073"/>
    <lineage>
        <taxon>Bacteria</taxon>
        <taxon>Pseudomonadati</taxon>
        <taxon>Calditrichota</taxon>
        <taxon>Calditrichia</taxon>
        <taxon>Calditrichales</taxon>
        <taxon>Calditrichaceae</taxon>
        <taxon>Caldithrix</taxon>
    </lineage>
</organism>
<evidence type="ECO:0000313" key="1">
    <source>
        <dbReference type="EMBL" id="APF19992.1"/>
    </source>
</evidence>
<dbReference type="KEGG" id="caby:Cabys_3244"/>
<reference evidence="1 2" key="1">
    <citation type="submission" date="2016-11" db="EMBL/GenBank/DDBJ databases">
        <title>Genomic analysis of Caldithrix abyssi and proposal of a novel bacterial phylum Caldithrichaeota.</title>
        <authorList>
            <person name="Kublanov I."/>
            <person name="Sigalova O."/>
            <person name="Gavrilov S."/>
            <person name="Lebedinsky A."/>
            <person name="Ivanova N."/>
            <person name="Daum C."/>
            <person name="Reddy T."/>
            <person name="Klenk H.P."/>
            <person name="Goker M."/>
            <person name="Reva O."/>
            <person name="Miroshnichenko M."/>
            <person name="Kyprides N."/>
            <person name="Woyke T."/>
            <person name="Gelfand M."/>
        </authorList>
    </citation>
    <scope>NUCLEOTIDE SEQUENCE [LARGE SCALE GENOMIC DNA]</scope>
    <source>
        <strain evidence="1 2">LF13</strain>
    </source>
</reference>
<protein>
    <submittedName>
        <fullName evidence="1">Uncharacterized protein</fullName>
    </submittedName>
</protein>
<evidence type="ECO:0000313" key="2">
    <source>
        <dbReference type="Proteomes" id="UP000183868"/>
    </source>
</evidence>
<dbReference type="AlphaFoldDB" id="A0A1J1CDL3"/>